<proteinExistence type="predicted"/>
<reference evidence="2 3" key="1">
    <citation type="submission" date="2018-03" db="EMBL/GenBank/DDBJ databases">
        <title>Whole genome sequencing of Histamine producing bacteria.</title>
        <authorList>
            <person name="Butler K."/>
        </authorList>
    </citation>
    <scope>NUCLEOTIDE SEQUENCE [LARGE SCALE GENOMIC DNA]</scope>
    <source>
        <strain evidence="2 3">JCM 13586</strain>
    </source>
</reference>
<protein>
    <recommendedName>
        <fullName evidence="1">ATPase dynein-related AAA domain-containing protein</fullName>
    </recommendedName>
</protein>
<dbReference type="InterPro" id="IPR027417">
    <property type="entry name" value="P-loop_NTPase"/>
</dbReference>
<dbReference type="AlphaFoldDB" id="A0A2T3ITU7"/>
<evidence type="ECO:0000313" key="3">
    <source>
        <dbReference type="Proteomes" id="UP000241222"/>
    </source>
</evidence>
<organism evidence="2 3">
    <name type="scientific">Photobacterium lutimaris</name>
    <dbReference type="NCBI Taxonomy" id="388278"/>
    <lineage>
        <taxon>Bacteria</taxon>
        <taxon>Pseudomonadati</taxon>
        <taxon>Pseudomonadota</taxon>
        <taxon>Gammaproteobacteria</taxon>
        <taxon>Vibrionales</taxon>
        <taxon>Vibrionaceae</taxon>
        <taxon>Photobacterium</taxon>
    </lineage>
</organism>
<dbReference type="OrthoDB" id="9808317at2"/>
<dbReference type="PANTHER" id="PTHR42759">
    <property type="entry name" value="MOXR FAMILY PROTEIN"/>
    <property type="match status" value="1"/>
</dbReference>
<dbReference type="EMBL" id="PYMH01000013">
    <property type="protein sequence ID" value="PSU31784.1"/>
    <property type="molecule type" value="Genomic_DNA"/>
</dbReference>
<feature type="domain" description="ATPase dynein-related AAA" evidence="1">
    <location>
        <begin position="81"/>
        <end position="197"/>
    </location>
</feature>
<dbReference type="RefSeq" id="WP_107350914.1">
    <property type="nucleotide sequence ID" value="NZ_PYMH01000013.1"/>
</dbReference>
<dbReference type="InterPro" id="IPR011704">
    <property type="entry name" value="ATPase_dyneun-rel_AAA"/>
</dbReference>
<dbReference type="InterPro" id="IPR050764">
    <property type="entry name" value="CbbQ/NirQ/NorQ/GpvN"/>
</dbReference>
<gene>
    <name evidence="2" type="ORF">C9I99_21610</name>
</gene>
<sequence>MSQLPVLKPKQFTSVGFDTFLTKQQLKELPSTISKLNFEKADWGFPHPFVPAINPKYLFTKDRLMALLPYIVNGKGQIPWLWGPFGSGKTSYPREICARLGKPVREIYVSETTEVIDLGGQYMPTKDGGMEFIYGTLVKAMQEGSVLLINEFDLMNSNEQKALNQVFEERRFTIIQKDETIVAHPEFRIIVTANSNGTGAFGNTLETEAACSSVGDRFYFIFIDYLNKDEEMQILMAEAQEMLSSMGYTGEDLEDSLSMAEHIGEVMITYANDVRSSYKSTLGLGDGSGAGLPAPLSHRTLIEWYRKSQSLSMWYEVTQDSLHNTVTKALEMVFISGQRPDTHANYMQAWKDRAGNLSVF</sequence>
<dbReference type="CDD" id="cd00009">
    <property type="entry name" value="AAA"/>
    <property type="match status" value="1"/>
</dbReference>
<dbReference type="SUPFAM" id="SSF52540">
    <property type="entry name" value="P-loop containing nucleoside triphosphate hydrolases"/>
    <property type="match status" value="1"/>
</dbReference>
<evidence type="ECO:0000259" key="1">
    <source>
        <dbReference type="Pfam" id="PF07728"/>
    </source>
</evidence>
<comment type="caution">
    <text evidence="2">The sequence shown here is derived from an EMBL/GenBank/DDBJ whole genome shotgun (WGS) entry which is preliminary data.</text>
</comment>
<dbReference type="Pfam" id="PF07728">
    <property type="entry name" value="AAA_5"/>
    <property type="match status" value="1"/>
</dbReference>
<dbReference type="PANTHER" id="PTHR42759:SF1">
    <property type="entry name" value="MAGNESIUM-CHELATASE SUBUNIT CHLD"/>
    <property type="match status" value="1"/>
</dbReference>
<dbReference type="Proteomes" id="UP000241222">
    <property type="component" value="Unassembled WGS sequence"/>
</dbReference>
<name>A0A2T3ITU7_9GAMM</name>
<dbReference type="GO" id="GO:0005524">
    <property type="term" value="F:ATP binding"/>
    <property type="evidence" value="ECO:0007669"/>
    <property type="project" value="InterPro"/>
</dbReference>
<dbReference type="Gene3D" id="3.40.50.300">
    <property type="entry name" value="P-loop containing nucleotide triphosphate hydrolases"/>
    <property type="match status" value="1"/>
</dbReference>
<accession>A0A2T3ITU7</accession>
<keyword evidence="3" id="KW-1185">Reference proteome</keyword>
<dbReference type="GO" id="GO:0016887">
    <property type="term" value="F:ATP hydrolysis activity"/>
    <property type="evidence" value="ECO:0007669"/>
    <property type="project" value="InterPro"/>
</dbReference>
<evidence type="ECO:0000313" key="2">
    <source>
        <dbReference type="EMBL" id="PSU31784.1"/>
    </source>
</evidence>